<keyword evidence="3" id="KW-1185">Reference proteome</keyword>
<protein>
    <submittedName>
        <fullName evidence="2">ATP-binding protein</fullName>
    </submittedName>
</protein>
<dbReference type="RefSeq" id="WP_324780136.1">
    <property type="nucleotide sequence ID" value="NZ_CP141769.1"/>
</dbReference>
<keyword evidence="2" id="KW-0067">ATP-binding</keyword>
<keyword evidence="2" id="KW-0547">Nucleotide-binding</keyword>
<dbReference type="Proteomes" id="UP001334732">
    <property type="component" value="Chromosome"/>
</dbReference>
<dbReference type="PANTHER" id="PTHR34301:SF8">
    <property type="entry name" value="ATPASE DOMAIN-CONTAINING PROTEIN"/>
    <property type="match status" value="1"/>
</dbReference>
<evidence type="ECO:0000259" key="1">
    <source>
        <dbReference type="SMART" id="SM00382"/>
    </source>
</evidence>
<organism evidence="2 3">
    <name type="scientific">Thiobacillus sedimenti</name>
    <dbReference type="NCBI Taxonomy" id="3110231"/>
    <lineage>
        <taxon>Bacteria</taxon>
        <taxon>Pseudomonadati</taxon>
        <taxon>Pseudomonadota</taxon>
        <taxon>Betaproteobacteria</taxon>
        <taxon>Nitrosomonadales</taxon>
        <taxon>Thiobacillaceae</taxon>
        <taxon>Thiobacillus</taxon>
    </lineage>
</organism>
<proteinExistence type="predicted"/>
<dbReference type="InterPro" id="IPR041664">
    <property type="entry name" value="AAA_16"/>
</dbReference>
<dbReference type="InterPro" id="IPR027417">
    <property type="entry name" value="P-loop_NTPase"/>
</dbReference>
<gene>
    <name evidence="2" type="ORF">VA613_01680</name>
</gene>
<dbReference type="SMART" id="SM00382">
    <property type="entry name" value="AAA"/>
    <property type="match status" value="1"/>
</dbReference>
<name>A0ABZ1CKJ9_9PROT</name>
<dbReference type="GO" id="GO:0005524">
    <property type="term" value="F:ATP binding"/>
    <property type="evidence" value="ECO:0007669"/>
    <property type="project" value="UniProtKB-KW"/>
</dbReference>
<feature type="domain" description="AAA+ ATPase" evidence="1">
    <location>
        <begin position="41"/>
        <end position="233"/>
    </location>
</feature>
<dbReference type="Gene3D" id="3.40.50.300">
    <property type="entry name" value="P-loop containing nucleotide triphosphate hydrolases"/>
    <property type="match status" value="1"/>
</dbReference>
<dbReference type="SUPFAM" id="SSF52540">
    <property type="entry name" value="P-loop containing nucleoside triphosphate hydrolases"/>
    <property type="match status" value="1"/>
</dbReference>
<evidence type="ECO:0000313" key="2">
    <source>
        <dbReference type="EMBL" id="WRS39605.1"/>
    </source>
</evidence>
<accession>A0ABZ1CKJ9</accession>
<dbReference type="InterPro" id="IPR003593">
    <property type="entry name" value="AAA+_ATPase"/>
</dbReference>
<reference evidence="2 3" key="1">
    <citation type="submission" date="2023-12" db="EMBL/GenBank/DDBJ databases">
        <title>Thiobacillus sedimentum sp. nov., a chemolithoautotrophic sulfur-oxidizing bacterium isolated from freshwater sediment.</title>
        <authorList>
            <person name="Luo J."/>
            <person name="Dai C."/>
        </authorList>
    </citation>
    <scope>NUCLEOTIDE SEQUENCE [LARGE SCALE GENOMIC DNA]</scope>
    <source>
        <strain evidence="2 3">SCUT-2</strain>
    </source>
</reference>
<dbReference type="EMBL" id="CP141769">
    <property type="protein sequence ID" value="WRS39605.1"/>
    <property type="molecule type" value="Genomic_DNA"/>
</dbReference>
<dbReference type="Pfam" id="PF13191">
    <property type="entry name" value="AAA_16"/>
    <property type="match status" value="1"/>
</dbReference>
<sequence>MDPRINPYAPGAGTQPPELAGRDELIEKAAIALDRLRNGLSARSLLLVGLRGVGKTVLLTRIAQETEARGFVVVTIESPEKRSLPALLIPSIRMAILKLDRIAAAGDLAKKALKALGGFVGAMKVKYQDIEFGVDLGNEPGIADSGDLEHDLIDLFVELGHAAREKKTAVVFFIDELQYVEEDQFASLITALHKCAQLQLPVALIGAGLPQLVGRAGRAKSYAERLFEYPEIGPLKEDEARRALVIPARERGVEYEEGALEEILAQTKAYPYFLQEWGKHSWHCAASSPITRADAAAATELAIQELDASFFRVRFDRLTPAEKKYLRAMAELGEGPHRSGDIAHLLGRDVQTVAPIRASLIGKGMVYSPSHGDNSFTVPLFDGYMKRVMPQLQ</sequence>
<evidence type="ECO:0000313" key="3">
    <source>
        <dbReference type="Proteomes" id="UP001334732"/>
    </source>
</evidence>
<dbReference type="PANTHER" id="PTHR34301">
    <property type="entry name" value="DNA-BINDING PROTEIN-RELATED"/>
    <property type="match status" value="1"/>
</dbReference>